<evidence type="ECO:0000313" key="5">
    <source>
        <dbReference type="Proteomes" id="UP001207528"/>
    </source>
</evidence>
<accession>A0AAW5SJ07</accession>
<evidence type="ECO:0000313" key="2">
    <source>
        <dbReference type="EMBL" id="GAT12392.1"/>
    </source>
</evidence>
<reference evidence="3" key="2">
    <citation type="submission" date="2020-07" db="EMBL/GenBank/DDBJ databases">
        <authorList>
            <person name="Pettersson B.M.F."/>
            <person name="Behra P.R.K."/>
            <person name="Ramesh M."/>
            <person name="Das S."/>
            <person name="Dasgupta S."/>
            <person name="Kirsebom L.A."/>
        </authorList>
    </citation>
    <scope>NUCLEOTIDE SEQUENCE</scope>
    <source>
        <strain evidence="3">DSM 44203</strain>
    </source>
</reference>
<evidence type="ECO:0008006" key="6">
    <source>
        <dbReference type="Google" id="ProtNLM"/>
    </source>
</evidence>
<organism evidence="3 5">
    <name type="scientific">Mycolicibacterium novocastrense</name>
    <name type="common">Mycobacterium novocastrense</name>
    <dbReference type="NCBI Taxonomy" id="59813"/>
    <lineage>
        <taxon>Bacteria</taxon>
        <taxon>Bacillati</taxon>
        <taxon>Actinomycetota</taxon>
        <taxon>Actinomycetes</taxon>
        <taxon>Mycobacteriales</taxon>
        <taxon>Mycobacteriaceae</taxon>
        <taxon>Mycolicibacterium</taxon>
    </lineage>
</organism>
<dbReference type="EMBL" id="BCTA01000093">
    <property type="protein sequence ID" value="GAT12392.1"/>
    <property type="molecule type" value="Genomic_DNA"/>
</dbReference>
<reference evidence="3" key="3">
    <citation type="journal article" date="2022" name="BMC Genomics">
        <title>Comparative genome analysis of mycobacteria focusing on tRNA and non-coding RNA.</title>
        <authorList>
            <person name="Behra P.R.K."/>
            <person name="Pettersson B.M.F."/>
            <person name="Ramesh M."/>
            <person name="Das S."/>
            <person name="Dasgupta S."/>
            <person name="Kirsebom L.A."/>
        </authorList>
    </citation>
    <scope>NUCLEOTIDE SEQUENCE</scope>
    <source>
        <strain evidence="3">DSM 44203</strain>
    </source>
</reference>
<evidence type="ECO:0000313" key="3">
    <source>
        <dbReference type="EMBL" id="MCV7023391.1"/>
    </source>
</evidence>
<keyword evidence="1" id="KW-0472">Membrane</keyword>
<evidence type="ECO:0000313" key="4">
    <source>
        <dbReference type="Proteomes" id="UP000069773"/>
    </source>
</evidence>
<reference evidence="2 4" key="1">
    <citation type="journal article" date="2016" name="Genome Announc.">
        <title>Draft Genome Sequences of Five Rapidly Growing Mycobacterium Species, M. thermoresistibile, M. fortuitum subsp. acetamidolyticum, M. canariasense, M. brisbanense, and M. novocastrense.</title>
        <authorList>
            <person name="Katahira K."/>
            <person name="Ogura Y."/>
            <person name="Gotoh Y."/>
            <person name="Hayashi T."/>
        </authorList>
    </citation>
    <scope>NUCLEOTIDE SEQUENCE [LARGE SCALE GENOMIC DNA]</scope>
    <source>
        <strain evidence="2 4">JCM18114</strain>
    </source>
</reference>
<dbReference type="Proteomes" id="UP001207528">
    <property type="component" value="Unassembled WGS sequence"/>
</dbReference>
<dbReference type="AlphaFoldDB" id="A0AAW5SJ07"/>
<dbReference type="Proteomes" id="UP000069773">
    <property type="component" value="Unassembled WGS sequence"/>
</dbReference>
<gene>
    <name evidence="3" type="ORF">H7I77_08505</name>
    <name evidence="2" type="ORF">RMCN_5525</name>
</gene>
<name>A0AAW5SJ07_MYCNV</name>
<dbReference type="RefSeq" id="WP_067395997.1">
    <property type="nucleotide sequence ID" value="NZ_BCTA01000093.1"/>
</dbReference>
<evidence type="ECO:0000256" key="1">
    <source>
        <dbReference type="SAM" id="Phobius"/>
    </source>
</evidence>
<sequence length="123" mass="13015">MYHSPSELRQVDTGIRDAARFAFGIGATGAIFLIGAMVWVSTCQGATADSLACGTPQRTLLALAAPAVLFAGGLRAFFRAHLNWRRGEMSSAWQGAGWFLLTSMLLVLMTSMPALTGFAVFGG</sequence>
<protein>
    <recommendedName>
        <fullName evidence="6">Transmembrane protein</fullName>
    </recommendedName>
</protein>
<proteinExistence type="predicted"/>
<feature type="transmembrane region" description="Helical" evidence="1">
    <location>
        <begin position="60"/>
        <end position="78"/>
    </location>
</feature>
<comment type="caution">
    <text evidence="3">The sequence shown here is derived from an EMBL/GenBank/DDBJ whole genome shotgun (WGS) entry which is preliminary data.</text>
</comment>
<keyword evidence="4" id="KW-1185">Reference proteome</keyword>
<feature type="transmembrane region" description="Helical" evidence="1">
    <location>
        <begin position="98"/>
        <end position="121"/>
    </location>
</feature>
<feature type="transmembrane region" description="Helical" evidence="1">
    <location>
        <begin position="21"/>
        <end position="40"/>
    </location>
</feature>
<dbReference type="EMBL" id="JACKTI010000027">
    <property type="protein sequence ID" value="MCV7023391.1"/>
    <property type="molecule type" value="Genomic_DNA"/>
</dbReference>
<keyword evidence="1" id="KW-0812">Transmembrane</keyword>
<keyword evidence="1" id="KW-1133">Transmembrane helix</keyword>